<proteinExistence type="inferred from homology"/>
<gene>
    <name evidence="10" type="ORF">TMSB3V08_LOCUS10260</name>
</gene>
<keyword evidence="8" id="KW-0386">Hypusine biosynthesis</keyword>
<keyword evidence="6" id="KW-0808">Transferase</keyword>
<evidence type="ECO:0000256" key="7">
    <source>
        <dbReference type="ARBA" id="ARBA00023027"/>
    </source>
</evidence>
<dbReference type="EC" id="2.5.1.46" evidence="5"/>
<organism evidence="10">
    <name type="scientific">Timema monikensis</name>
    <dbReference type="NCBI Taxonomy" id="170555"/>
    <lineage>
        <taxon>Eukaryota</taxon>
        <taxon>Metazoa</taxon>
        <taxon>Ecdysozoa</taxon>
        <taxon>Arthropoda</taxon>
        <taxon>Hexapoda</taxon>
        <taxon>Insecta</taxon>
        <taxon>Pterygota</taxon>
        <taxon>Neoptera</taxon>
        <taxon>Polyneoptera</taxon>
        <taxon>Phasmatodea</taxon>
        <taxon>Timematodea</taxon>
        <taxon>Timematoidea</taxon>
        <taxon>Timematidae</taxon>
        <taxon>Timema</taxon>
    </lineage>
</organism>
<dbReference type="GO" id="GO:0005737">
    <property type="term" value="C:cytoplasm"/>
    <property type="evidence" value="ECO:0007669"/>
    <property type="project" value="TreeGrafter"/>
</dbReference>
<protein>
    <recommendedName>
        <fullName evidence="5">deoxyhypusine synthase</fullName>
        <ecNumber evidence="5">2.5.1.46</ecNumber>
    </recommendedName>
</protein>
<dbReference type="Gene3D" id="3.40.910.10">
    <property type="entry name" value="Deoxyhypusine synthase"/>
    <property type="match status" value="1"/>
</dbReference>
<comment type="pathway">
    <text evidence="3">Protein modification; eIF5A hypusination.</text>
</comment>
<evidence type="ECO:0000256" key="8">
    <source>
        <dbReference type="ARBA" id="ARBA00023256"/>
    </source>
</evidence>
<dbReference type="NCBIfam" id="TIGR00321">
    <property type="entry name" value="dhys"/>
    <property type="match status" value="1"/>
</dbReference>
<feature type="region of interest" description="Disordered" evidence="9">
    <location>
        <begin position="1"/>
        <end position="32"/>
    </location>
</feature>
<comment type="cofactor">
    <cofactor evidence="2">
        <name>NAD(+)</name>
        <dbReference type="ChEBI" id="CHEBI:57540"/>
    </cofactor>
</comment>
<dbReference type="EMBL" id="OB796585">
    <property type="protein sequence ID" value="CAD7433589.1"/>
    <property type="molecule type" value="Genomic_DNA"/>
</dbReference>
<dbReference type="InterPro" id="IPR002773">
    <property type="entry name" value="Deoxyhypusine_synthase"/>
</dbReference>
<evidence type="ECO:0000256" key="6">
    <source>
        <dbReference type="ARBA" id="ARBA00022679"/>
    </source>
</evidence>
<comment type="similarity">
    <text evidence="4">Belongs to the deoxyhypusine synthase family.</text>
</comment>
<dbReference type="InterPro" id="IPR036982">
    <property type="entry name" value="Deoxyhypusine_synthase_sf"/>
</dbReference>
<dbReference type="PANTHER" id="PTHR11703">
    <property type="entry name" value="DEOXYHYPUSINE SYNTHASE"/>
    <property type="match status" value="1"/>
</dbReference>
<evidence type="ECO:0000256" key="3">
    <source>
        <dbReference type="ARBA" id="ARBA00005041"/>
    </source>
</evidence>
<sequence length="445" mass="49248">MSNMTTISEENVEPNLESDKKEDPQNVLNKSAIPEKAKNAVLVESAPLPKGTPTVKGVLLGDKLYEIGQNVGTAQPTSCLSVADNDLVGVCTSTLAGVGANTDTNNIGYDWNRGVNHSKLLETFRYSGFQATNFGLAVEEIKKMLECRRTPLPEGEMDIHEEDEFIRRRSNCTIFLGYTSNMVSAGVRDTIRFLVQHRMVDCIVTTAGGIEEDLIKCLAPTYIGDFNLDGRKLRERGINRIGNLLVPNDNYCLFEDWVMPILDNMLAEQKQKGTLWTPSRMVARLGKEMNNPDSIYYWASRNNIPVFSPALTDGSLGDMMYFHSYRNPGLVLDIIQDIRRLNTIAVKALKSGMLIVGGGVVKHHICNANLMRNGADFSVFINTACEFDGSDSGARPDEAVSWGKIRKEATPVKIYAEATLVFPLLVGETFAKYYHSSKVKAESDV</sequence>
<comment type="catalytic activity">
    <reaction evidence="1">
        <text>[eIF5A protein]-L-lysine + spermidine = [eIF5A protein]-deoxyhypusine + propane-1,3-diamine</text>
        <dbReference type="Rhea" id="RHEA:33299"/>
        <dbReference type="Rhea" id="RHEA-COMP:10143"/>
        <dbReference type="Rhea" id="RHEA-COMP:10144"/>
        <dbReference type="ChEBI" id="CHEBI:29969"/>
        <dbReference type="ChEBI" id="CHEBI:57484"/>
        <dbReference type="ChEBI" id="CHEBI:57834"/>
        <dbReference type="ChEBI" id="CHEBI:82657"/>
        <dbReference type="EC" id="2.5.1.46"/>
    </reaction>
</comment>
<dbReference type="SUPFAM" id="SSF52467">
    <property type="entry name" value="DHS-like NAD/FAD-binding domain"/>
    <property type="match status" value="1"/>
</dbReference>
<name>A0A7R9EGK7_9NEOP</name>
<evidence type="ECO:0000256" key="4">
    <source>
        <dbReference type="ARBA" id="ARBA00009892"/>
    </source>
</evidence>
<dbReference type="GO" id="GO:0034038">
    <property type="term" value="F:deoxyhypusine synthase activity"/>
    <property type="evidence" value="ECO:0007669"/>
    <property type="project" value="UniProtKB-EC"/>
</dbReference>
<evidence type="ECO:0000256" key="2">
    <source>
        <dbReference type="ARBA" id="ARBA00001911"/>
    </source>
</evidence>
<keyword evidence="7" id="KW-0520">NAD</keyword>
<evidence type="ECO:0000313" key="10">
    <source>
        <dbReference type="EMBL" id="CAD7433589.1"/>
    </source>
</evidence>
<dbReference type="PANTHER" id="PTHR11703:SF0">
    <property type="entry name" value="DEOXYHYPUSINE SYNTHASE"/>
    <property type="match status" value="1"/>
</dbReference>
<evidence type="ECO:0000256" key="1">
    <source>
        <dbReference type="ARBA" id="ARBA00000952"/>
    </source>
</evidence>
<accession>A0A7R9EGK7</accession>
<reference evidence="10" key="1">
    <citation type="submission" date="2020-11" db="EMBL/GenBank/DDBJ databases">
        <authorList>
            <person name="Tran Van P."/>
        </authorList>
    </citation>
    <scope>NUCLEOTIDE SEQUENCE</scope>
</reference>
<dbReference type="InterPro" id="IPR029035">
    <property type="entry name" value="DHS-like_NAD/FAD-binding_dom"/>
</dbReference>
<evidence type="ECO:0000256" key="5">
    <source>
        <dbReference type="ARBA" id="ARBA00012683"/>
    </source>
</evidence>
<dbReference type="FunFam" id="3.40.910.10:FF:000001">
    <property type="entry name" value="Probable deoxyhypusine synthase"/>
    <property type="match status" value="1"/>
</dbReference>
<dbReference type="AlphaFoldDB" id="A0A7R9EGK7"/>
<evidence type="ECO:0000256" key="9">
    <source>
        <dbReference type="SAM" id="MobiDB-lite"/>
    </source>
</evidence>
<dbReference type="Pfam" id="PF01916">
    <property type="entry name" value="DS"/>
    <property type="match status" value="1"/>
</dbReference>